<evidence type="ECO:0000313" key="3">
    <source>
        <dbReference type="Proteomes" id="UP000037020"/>
    </source>
</evidence>
<feature type="region of interest" description="Disordered" evidence="1">
    <location>
        <begin position="1"/>
        <end position="20"/>
    </location>
</feature>
<dbReference type="EMBL" id="LGUT01002030">
    <property type="protein sequence ID" value="KOG87794.1"/>
    <property type="molecule type" value="Genomic_DNA"/>
</dbReference>
<keyword evidence="3" id="KW-1185">Reference proteome</keyword>
<sequence>MRKMLAEYGLREDDLQTPPDLPLDPVEAQSYLAAGHVRDRVTMNCSGKHTAMLAACAANALSLIHIS</sequence>
<comment type="caution">
    <text evidence="2">The sequence shown here is derived from an EMBL/GenBank/DDBJ whole genome shotgun (WGS) entry which is preliminary data.</text>
</comment>
<evidence type="ECO:0000313" key="2">
    <source>
        <dbReference type="EMBL" id="KOG87794.1"/>
    </source>
</evidence>
<reference evidence="2 3" key="1">
    <citation type="submission" date="2015-07" db="EMBL/GenBank/DDBJ databases">
        <authorList>
            <person name="Ju K.-S."/>
            <person name="Doroghazi J.R."/>
            <person name="Metcalf W.W."/>
        </authorList>
    </citation>
    <scope>NUCLEOTIDE SEQUENCE [LARGE SCALE GENOMIC DNA]</scope>
    <source>
        <strain evidence="2 3">NRRL B-3589</strain>
    </source>
</reference>
<dbReference type="PANTHER" id="PTHR42110">
    <property type="entry name" value="L-ASPARAGINASE, PUTATIVE (AFU_ORTHOLOGUE AFUA_3G11890)-RELATED"/>
    <property type="match status" value="1"/>
</dbReference>
<dbReference type="Pfam" id="PF06089">
    <property type="entry name" value="Asparaginase_II"/>
    <property type="match status" value="1"/>
</dbReference>
<proteinExistence type="predicted"/>
<dbReference type="Proteomes" id="UP000037020">
    <property type="component" value="Unassembled WGS sequence"/>
</dbReference>
<evidence type="ECO:0000256" key="1">
    <source>
        <dbReference type="SAM" id="MobiDB-lite"/>
    </source>
</evidence>
<feature type="non-terminal residue" evidence="2">
    <location>
        <position position="67"/>
    </location>
</feature>
<name>A0ABR5J348_9ACTN</name>
<gene>
    <name evidence="2" type="ORF">ADK38_23445</name>
</gene>
<accession>A0ABR5J348</accession>
<organism evidence="2 3">
    <name type="scientific">Streptomyces varsoviensis</name>
    <dbReference type="NCBI Taxonomy" id="67373"/>
    <lineage>
        <taxon>Bacteria</taxon>
        <taxon>Bacillati</taxon>
        <taxon>Actinomycetota</taxon>
        <taxon>Actinomycetes</taxon>
        <taxon>Kitasatosporales</taxon>
        <taxon>Streptomycetaceae</taxon>
        <taxon>Streptomyces</taxon>
    </lineage>
</organism>
<dbReference type="PANTHER" id="PTHR42110:SF1">
    <property type="entry name" value="L-ASPARAGINASE, PUTATIVE (AFU_ORTHOLOGUE AFUA_3G11890)-RELATED"/>
    <property type="match status" value="1"/>
</dbReference>
<protein>
    <submittedName>
        <fullName evidence="2">Asparaginase</fullName>
    </submittedName>
</protein>
<dbReference type="InterPro" id="IPR010349">
    <property type="entry name" value="Asparaginase_II"/>
</dbReference>